<organism evidence="1 2">
    <name type="scientific">Dreissena polymorpha</name>
    <name type="common">Zebra mussel</name>
    <name type="synonym">Mytilus polymorpha</name>
    <dbReference type="NCBI Taxonomy" id="45954"/>
    <lineage>
        <taxon>Eukaryota</taxon>
        <taxon>Metazoa</taxon>
        <taxon>Spiralia</taxon>
        <taxon>Lophotrochozoa</taxon>
        <taxon>Mollusca</taxon>
        <taxon>Bivalvia</taxon>
        <taxon>Autobranchia</taxon>
        <taxon>Heteroconchia</taxon>
        <taxon>Euheterodonta</taxon>
        <taxon>Imparidentia</taxon>
        <taxon>Neoheterodontei</taxon>
        <taxon>Myida</taxon>
        <taxon>Dreissenoidea</taxon>
        <taxon>Dreissenidae</taxon>
        <taxon>Dreissena</taxon>
    </lineage>
</organism>
<accession>A0A9D4F7R5</accession>
<dbReference type="Proteomes" id="UP000828390">
    <property type="component" value="Unassembled WGS sequence"/>
</dbReference>
<gene>
    <name evidence="1" type="ORF">DPMN_146355</name>
</gene>
<dbReference type="EMBL" id="JAIWYP010000007">
    <property type="protein sequence ID" value="KAH3792856.1"/>
    <property type="molecule type" value="Genomic_DNA"/>
</dbReference>
<dbReference type="AlphaFoldDB" id="A0A9D4F7R5"/>
<reference evidence="1" key="2">
    <citation type="submission" date="2020-11" db="EMBL/GenBank/DDBJ databases">
        <authorList>
            <person name="McCartney M.A."/>
            <person name="Auch B."/>
            <person name="Kono T."/>
            <person name="Mallez S."/>
            <person name="Becker A."/>
            <person name="Gohl D.M."/>
            <person name="Silverstein K.A.T."/>
            <person name="Koren S."/>
            <person name="Bechman K.B."/>
            <person name="Herman A."/>
            <person name="Abrahante J.E."/>
            <person name="Garbe J."/>
        </authorList>
    </citation>
    <scope>NUCLEOTIDE SEQUENCE</scope>
    <source>
        <strain evidence="1">Duluth1</strain>
        <tissue evidence="1">Whole animal</tissue>
    </source>
</reference>
<proteinExistence type="predicted"/>
<comment type="caution">
    <text evidence="1">The sequence shown here is derived from an EMBL/GenBank/DDBJ whole genome shotgun (WGS) entry which is preliminary data.</text>
</comment>
<name>A0A9D4F7R5_DREPO</name>
<protein>
    <submittedName>
        <fullName evidence="1">Uncharacterized protein</fullName>
    </submittedName>
</protein>
<evidence type="ECO:0000313" key="1">
    <source>
        <dbReference type="EMBL" id="KAH3792856.1"/>
    </source>
</evidence>
<reference evidence="1" key="1">
    <citation type="journal article" date="2019" name="bioRxiv">
        <title>The Genome of the Zebra Mussel, Dreissena polymorpha: A Resource for Invasive Species Research.</title>
        <authorList>
            <person name="McCartney M.A."/>
            <person name="Auch B."/>
            <person name="Kono T."/>
            <person name="Mallez S."/>
            <person name="Zhang Y."/>
            <person name="Obille A."/>
            <person name="Becker A."/>
            <person name="Abrahante J.E."/>
            <person name="Garbe J."/>
            <person name="Badalamenti J.P."/>
            <person name="Herman A."/>
            <person name="Mangelson H."/>
            <person name="Liachko I."/>
            <person name="Sullivan S."/>
            <person name="Sone E.D."/>
            <person name="Koren S."/>
            <person name="Silverstein K.A.T."/>
            <person name="Beckman K.B."/>
            <person name="Gohl D.M."/>
        </authorList>
    </citation>
    <scope>NUCLEOTIDE SEQUENCE</scope>
    <source>
        <strain evidence="1">Duluth1</strain>
        <tissue evidence="1">Whole animal</tissue>
    </source>
</reference>
<keyword evidence="2" id="KW-1185">Reference proteome</keyword>
<evidence type="ECO:0000313" key="2">
    <source>
        <dbReference type="Proteomes" id="UP000828390"/>
    </source>
</evidence>
<sequence length="64" mass="7525">MSAAGVPPILVAVDGRRPSHRRRKRRRECPMYSLPCLRPYRRRIGKMSRTNLENLISSQNWTMT</sequence>